<evidence type="ECO:0008006" key="4">
    <source>
        <dbReference type="Google" id="ProtNLM"/>
    </source>
</evidence>
<evidence type="ECO:0000313" key="3">
    <source>
        <dbReference type="Proteomes" id="UP000886884"/>
    </source>
</evidence>
<sequence>MKKNDLREALKQIGRTIRESATRHVGVKILSIILAIFLWAYVVSSDTSITRSKVLSGVGVQLTGQTILQRNNLALLTDVTSQLASISVEVEVSQSNYALVSSSNVDVVLDLSNITRAGTQVLSLRATTPYGRVTNIWPASVELQVEQLDTRYVPVNVEFVGEVREDYWYNAASVNPSSITVSGPASVVQQVSEAVAQVDVTDRTEPFNRSWTLNLVDGDGNVLSTNVLTRTSTSSTVRAEVYPTKTIPISTEISDVFKGSVADGYEITGVTISPESATVAAEQELLDSLDVLRITPISVSDLRSTYSARASIAELSNFENISPAQVYVTIEVAEQIASQVVENVVVRYVNVSSDFRVYMDDTQSQITVIATGPRSAVSDLTAEDLIATVDLANYGPGEHEVPISVQLSSENPEVTFNLTPATVKVRIEEIE</sequence>
<dbReference type="PANTHER" id="PTHR37804:SF1">
    <property type="entry name" value="CDAA REGULATORY PROTEIN CDAR"/>
    <property type="match status" value="1"/>
</dbReference>
<dbReference type="Pfam" id="PF07949">
    <property type="entry name" value="YbbR"/>
    <property type="match status" value="3"/>
</dbReference>
<feature type="transmembrane region" description="Helical" evidence="1">
    <location>
        <begin position="21"/>
        <end position="42"/>
    </location>
</feature>
<reference evidence="2" key="2">
    <citation type="journal article" date="2021" name="PeerJ">
        <title>Extensive microbial diversity within the chicken gut microbiome revealed by metagenomics and culture.</title>
        <authorList>
            <person name="Gilroy R."/>
            <person name="Ravi A."/>
            <person name="Getino M."/>
            <person name="Pursley I."/>
            <person name="Horton D.L."/>
            <person name="Alikhan N.F."/>
            <person name="Baker D."/>
            <person name="Gharbi K."/>
            <person name="Hall N."/>
            <person name="Watson M."/>
            <person name="Adriaenssens E.M."/>
            <person name="Foster-Nyarko E."/>
            <person name="Jarju S."/>
            <person name="Secka A."/>
            <person name="Antonio M."/>
            <person name="Oren A."/>
            <person name="Chaudhuri R.R."/>
            <person name="La Ragione R."/>
            <person name="Hildebrand F."/>
            <person name="Pallen M.J."/>
        </authorList>
    </citation>
    <scope>NUCLEOTIDE SEQUENCE</scope>
    <source>
        <strain evidence="2">CHK183-6373</strain>
    </source>
</reference>
<dbReference type="InterPro" id="IPR053154">
    <property type="entry name" value="c-di-AMP_regulator"/>
</dbReference>
<dbReference type="Proteomes" id="UP000886884">
    <property type="component" value="Unassembled WGS sequence"/>
</dbReference>
<name>A0A9D1P6A1_9FIRM</name>
<gene>
    <name evidence="2" type="ORF">IAA64_05220</name>
</gene>
<evidence type="ECO:0000313" key="2">
    <source>
        <dbReference type="EMBL" id="HIV27346.1"/>
    </source>
</evidence>
<keyword evidence="1" id="KW-0472">Membrane</keyword>
<dbReference type="EMBL" id="DVOT01000092">
    <property type="protein sequence ID" value="HIV27346.1"/>
    <property type="molecule type" value="Genomic_DNA"/>
</dbReference>
<proteinExistence type="predicted"/>
<dbReference type="Gene3D" id="2.170.120.30">
    <property type="match status" value="2"/>
</dbReference>
<evidence type="ECO:0000256" key="1">
    <source>
        <dbReference type="SAM" id="Phobius"/>
    </source>
</evidence>
<dbReference type="Gene3D" id="2.170.120.40">
    <property type="entry name" value="YbbR-like domain"/>
    <property type="match status" value="2"/>
</dbReference>
<protein>
    <recommendedName>
        <fullName evidence="4">YbbR-like protein</fullName>
    </recommendedName>
</protein>
<keyword evidence="1" id="KW-0812">Transmembrane</keyword>
<dbReference type="AlphaFoldDB" id="A0A9D1P6A1"/>
<dbReference type="InterPro" id="IPR012505">
    <property type="entry name" value="YbbR"/>
</dbReference>
<accession>A0A9D1P6A1</accession>
<dbReference type="PANTHER" id="PTHR37804">
    <property type="entry name" value="CDAA REGULATORY PROTEIN CDAR"/>
    <property type="match status" value="1"/>
</dbReference>
<comment type="caution">
    <text evidence="2">The sequence shown here is derived from an EMBL/GenBank/DDBJ whole genome shotgun (WGS) entry which is preliminary data.</text>
</comment>
<keyword evidence="1" id="KW-1133">Transmembrane helix</keyword>
<reference evidence="2" key="1">
    <citation type="submission" date="2020-10" db="EMBL/GenBank/DDBJ databases">
        <authorList>
            <person name="Gilroy R."/>
        </authorList>
    </citation>
    <scope>NUCLEOTIDE SEQUENCE</scope>
    <source>
        <strain evidence="2">CHK183-6373</strain>
    </source>
</reference>
<organism evidence="2 3">
    <name type="scientific">Candidatus Ornithocaccomicrobium faecavium</name>
    <dbReference type="NCBI Taxonomy" id="2840890"/>
    <lineage>
        <taxon>Bacteria</taxon>
        <taxon>Bacillati</taxon>
        <taxon>Bacillota</taxon>
        <taxon>Clostridia</taxon>
        <taxon>Candidatus Ornithocaccomicrobium</taxon>
    </lineage>
</organism>